<keyword evidence="3" id="KW-1185">Reference proteome</keyword>
<evidence type="ECO:0000313" key="2">
    <source>
        <dbReference type="EMBL" id="TNN89213.1"/>
    </source>
</evidence>
<protein>
    <submittedName>
        <fullName evidence="2">Uncharacterized protein</fullName>
    </submittedName>
</protein>
<dbReference type="AlphaFoldDB" id="A0A4Z2JHC9"/>
<evidence type="ECO:0000256" key="1">
    <source>
        <dbReference type="SAM" id="MobiDB-lite"/>
    </source>
</evidence>
<comment type="caution">
    <text evidence="2">The sequence shown here is derived from an EMBL/GenBank/DDBJ whole genome shotgun (WGS) entry which is preliminary data.</text>
</comment>
<evidence type="ECO:0000313" key="3">
    <source>
        <dbReference type="Proteomes" id="UP000314294"/>
    </source>
</evidence>
<gene>
    <name evidence="2" type="ORF">EYF80_000501</name>
</gene>
<feature type="compositionally biased region" description="Low complexity" evidence="1">
    <location>
        <begin position="54"/>
        <end position="66"/>
    </location>
</feature>
<dbReference type="EMBL" id="SRLO01000002">
    <property type="protein sequence ID" value="TNN89213.1"/>
    <property type="molecule type" value="Genomic_DNA"/>
</dbReference>
<feature type="region of interest" description="Disordered" evidence="1">
    <location>
        <begin position="1"/>
        <end position="92"/>
    </location>
</feature>
<feature type="region of interest" description="Disordered" evidence="1">
    <location>
        <begin position="164"/>
        <end position="185"/>
    </location>
</feature>
<accession>A0A4Z2JHC9</accession>
<name>A0A4Z2JHC9_9TELE</name>
<reference evidence="2 3" key="1">
    <citation type="submission" date="2019-03" db="EMBL/GenBank/DDBJ databases">
        <title>First draft genome of Liparis tanakae, snailfish: a comprehensive survey of snailfish specific genes.</title>
        <authorList>
            <person name="Kim W."/>
            <person name="Song I."/>
            <person name="Jeong J.-H."/>
            <person name="Kim D."/>
            <person name="Kim S."/>
            <person name="Ryu S."/>
            <person name="Song J.Y."/>
            <person name="Lee S.K."/>
        </authorList>
    </citation>
    <scope>NUCLEOTIDE SEQUENCE [LARGE SCALE GENOMIC DNA]</scope>
    <source>
        <tissue evidence="2">Muscle</tissue>
    </source>
</reference>
<dbReference type="OrthoDB" id="10667794at2759"/>
<feature type="compositionally biased region" description="Basic and acidic residues" evidence="1">
    <location>
        <begin position="82"/>
        <end position="92"/>
    </location>
</feature>
<proteinExistence type="predicted"/>
<organism evidence="2 3">
    <name type="scientific">Liparis tanakae</name>
    <name type="common">Tanaka's snailfish</name>
    <dbReference type="NCBI Taxonomy" id="230148"/>
    <lineage>
        <taxon>Eukaryota</taxon>
        <taxon>Metazoa</taxon>
        <taxon>Chordata</taxon>
        <taxon>Craniata</taxon>
        <taxon>Vertebrata</taxon>
        <taxon>Euteleostomi</taxon>
        <taxon>Actinopterygii</taxon>
        <taxon>Neopterygii</taxon>
        <taxon>Teleostei</taxon>
        <taxon>Neoteleostei</taxon>
        <taxon>Acanthomorphata</taxon>
        <taxon>Eupercaria</taxon>
        <taxon>Perciformes</taxon>
        <taxon>Cottioidei</taxon>
        <taxon>Cottales</taxon>
        <taxon>Liparidae</taxon>
        <taxon>Liparis</taxon>
    </lineage>
</organism>
<dbReference type="Proteomes" id="UP000314294">
    <property type="component" value="Unassembled WGS sequence"/>
</dbReference>
<sequence>MVSTSRRAASPCVPLAPPEKKVAFSSHTPYRAANTALVSITSGREREKQGKALSSPVRSSQSSVSTTPPPGNGQVLTVSGDRPAERQRRDERGPVDTRLWSLLHTSSILSWDSTRGALMLLSSSPFIPAPPFSQELSFSSSAPLSMFPLSNRLSHQFIDLSTAVPGAPAGPRATHTAPLRDEEEREQVGEVEKTAKDSIKELKRGSFFCLLLIWSKAQDWFGKMADDSVAVRSSSLSNGLEKII</sequence>